<name>A0ABZ0W4P1_9BACT</name>
<keyword evidence="3" id="KW-0378">Hydrolase</keyword>
<organism evidence="5 6">
    <name type="scientific">Niabella yanshanensis</name>
    <dbReference type="NCBI Taxonomy" id="577386"/>
    <lineage>
        <taxon>Bacteria</taxon>
        <taxon>Pseudomonadati</taxon>
        <taxon>Bacteroidota</taxon>
        <taxon>Chitinophagia</taxon>
        <taxon>Chitinophagales</taxon>
        <taxon>Chitinophagaceae</taxon>
        <taxon>Niabella</taxon>
    </lineage>
</organism>
<feature type="domain" description="TNase-like" evidence="4">
    <location>
        <begin position="48"/>
        <end position="170"/>
    </location>
</feature>
<dbReference type="PROSITE" id="PS50830">
    <property type="entry name" value="TNASE_3"/>
    <property type="match status" value="1"/>
</dbReference>
<dbReference type="Pfam" id="PF00565">
    <property type="entry name" value="SNase"/>
    <property type="match status" value="1"/>
</dbReference>
<dbReference type="Gene3D" id="2.40.50.90">
    <property type="match status" value="1"/>
</dbReference>
<dbReference type="PANTHER" id="PTHR12302:SF3">
    <property type="entry name" value="SERINE_THREONINE-PROTEIN KINASE 31"/>
    <property type="match status" value="1"/>
</dbReference>
<protein>
    <submittedName>
        <fullName evidence="5">Thermonuclease family protein</fullName>
    </submittedName>
</protein>
<evidence type="ECO:0000256" key="2">
    <source>
        <dbReference type="ARBA" id="ARBA00022759"/>
    </source>
</evidence>
<dbReference type="EMBL" id="CP139960">
    <property type="protein sequence ID" value="WQD38225.1"/>
    <property type="molecule type" value="Genomic_DNA"/>
</dbReference>
<dbReference type="InterPro" id="IPR035437">
    <property type="entry name" value="SNase_OB-fold_sf"/>
</dbReference>
<evidence type="ECO:0000256" key="1">
    <source>
        <dbReference type="ARBA" id="ARBA00022722"/>
    </source>
</evidence>
<evidence type="ECO:0000259" key="4">
    <source>
        <dbReference type="PROSITE" id="PS50830"/>
    </source>
</evidence>
<reference evidence="5 6" key="1">
    <citation type="submission" date="2023-12" db="EMBL/GenBank/DDBJ databases">
        <title>Genome sequencing and assembly of bacterial species from a model synthetic community.</title>
        <authorList>
            <person name="Hogle S.L."/>
        </authorList>
    </citation>
    <scope>NUCLEOTIDE SEQUENCE [LARGE SCALE GENOMIC DNA]</scope>
    <source>
        <strain evidence="5 6">HAMBI_3031</strain>
    </source>
</reference>
<proteinExistence type="predicted"/>
<dbReference type="SMART" id="SM00318">
    <property type="entry name" value="SNc"/>
    <property type="match status" value="1"/>
</dbReference>
<accession>A0ABZ0W4P1</accession>
<sequence length="190" mass="21580">MKGSWYISCLQIASFFTSLLLDCAHSEEKLYENIYTDTAAPFIHSSVASSPHKVIGIKDGDTFVVLINGKEQVVRLAHIDCPEKKQPFGAKAKEFVSQQSFGMQVSLVHGYKYDRNRRLIAEVILADGRNLNKELVKNGLAWHFKKYSDDTTYAVLENKARKARVGVWGDHNPIAPWEWRRSKHTANTAR</sequence>
<evidence type="ECO:0000313" key="6">
    <source>
        <dbReference type="Proteomes" id="UP001325680"/>
    </source>
</evidence>
<dbReference type="RefSeq" id="WP_114790998.1">
    <property type="nucleotide sequence ID" value="NZ_CP139960.1"/>
</dbReference>
<dbReference type="InterPro" id="IPR016071">
    <property type="entry name" value="Staphylococal_nuclease_OB-fold"/>
</dbReference>
<evidence type="ECO:0000313" key="5">
    <source>
        <dbReference type="EMBL" id="WQD38225.1"/>
    </source>
</evidence>
<keyword evidence="2" id="KW-0255">Endonuclease</keyword>
<dbReference type="PANTHER" id="PTHR12302">
    <property type="entry name" value="EBNA2 BINDING PROTEIN P100"/>
    <property type="match status" value="1"/>
</dbReference>
<keyword evidence="6" id="KW-1185">Reference proteome</keyword>
<keyword evidence="1" id="KW-0540">Nuclease</keyword>
<evidence type="ECO:0000256" key="3">
    <source>
        <dbReference type="ARBA" id="ARBA00022801"/>
    </source>
</evidence>
<gene>
    <name evidence="5" type="ORF">U0035_21375</name>
</gene>
<dbReference type="Proteomes" id="UP001325680">
    <property type="component" value="Chromosome"/>
</dbReference>
<dbReference type="SUPFAM" id="SSF50199">
    <property type="entry name" value="Staphylococcal nuclease"/>
    <property type="match status" value="1"/>
</dbReference>